<organism evidence="1 2">
    <name type="scientific">Luteipulveratus flavus</name>
    <dbReference type="NCBI Taxonomy" id="3031728"/>
    <lineage>
        <taxon>Bacteria</taxon>
        <taxon>Bacillati</taxon>
        <taxon>Actinomycetota</taxon>
        <taxon>Actinomycetes</taxon>
        <taxon>Micrococcales</taxon>
        <taxon>Dermacoccaceae</taxon>
        <taxon>Luteipulveratus</taxon>
    </lineage>
</organism>
<dbReference type="RefSeq" id="WP_277192538.1">
    <property type="nucleotide sequence ID" value="NZ_JAROAV010000032.1"/>
</dbReference>
<dbReference type="Proteomes" id="UP001528912">
    <property type="component" value="Unassembled WGS sequence"/>
</dbReference>
<evidence type="ECO:0000313" key="1">
    <source>
        <dbReference type="EMBL" id="MDF8265213.1"/>
    </source>
</evidence>
<accession>A0ABT6C9M1</accession>
<dbReference type="EMBL" id="JAROAV010000032">
    <property type="protein sequence ID" value="MDF8265213.1"/>
    <property type="molecule type" value="Genomic_DNA"/>
</dbReference>
<keyword evidence="2" id="KW-1185">Reference proteome</keyword>
<name>A0ABT6C9M1_9MICO</name>
<reference evidence="1 2" key="1">
    <citation type="submission" date="2023-03" db="EMBL/GenBank/DDBJ databases">
        <title>YIM 133296 draft genome.</title>
        <authorList>
            <person name="Xiong L."/>
        </authorList>
    </citation>
    <scope>NUCLEOTIDE SEQUENCE [LARGE SCALE GENOMIC DNA]</scope>
    <source>
        <strain evidence="1 2">YIM 133296</strain>
    </source>
</reference>
<evidence type="ECO:0000313" key="2">
    <source>
        <dbReference type="Proteomes" id="UP001528912"/>
    </source>
</evidence>
<comment type="caution">
    <text evidence="1">The sequence shown here is derived from an EMBL/GenBank/DDBJ whole genome shotgun (WGS) entry which is preliminary data.</text>
</comment>
<gene>
    <name evidence="1" type="ORF">P4R38_13230</name>
</gene>
<feature type="non-terminal residue" evidence="1">
    <location>
        <position position="73"/>
    </location>
</feature>
<protein>
    <submittedName>
        <fullName evidence="1">Uncharacterized protein</fullName>
    </submittedName>
</protein>
<sequence>MATETGSAYVLDLNERTLCREELGHPLRHDREVLPLHQVVQCRVGDSADFLIEPPRDVRRLHYWRMKSWHVPR</sequence>
<proteinExistence type="predicted"/>